<feature type="domain" description="Glycosyltransferase 2-like" evidence="1">
    <location>
        <begin position="6"/>
        <end position="119"/>
    </location>
</feature>
<evidence type="ECO:0000259" key="1">
    <source>
        <dbReference type="Pfam" id="PF00535"/>
    </source>
</evidence>
<dbReference type="GO" id="GO:0016758">
    <property type="term" value="F:hexosyltransferase activity"/>
    <property type="evidence" value="ECO:0007669"/>
    <property type="project" value="UniProtKB-ARBA"/>
</dbReference>
<proteinExistence type="predicted"/>
<keyword evidence="2" id="KW-0808">Transferase</keyword>
<sequence>MDKLLTIAIPTYNRAELLNKQLSWLANAIQGFESDCEILVSDNCSTDHTQAVIQKWQAKLSNITFRSNRNSENLGVMRNIMYCLSSATTKYVWTIGDDDPIQDRTIPYIIHKLQHNEDLGLLFLNFSGRNKITGEPVHPPTIVGNRWFDADAEDGCGNSQAIFEHCFAKSVGAVIFLTASVYRSDLIKRALQNWPDAASNWISLAYLAGYCAAHGKIIVTKETYLECIVGVSYWQKEPKSALLMQYKHIPEVILKLEESGYSKQFCRRMLLQNGKEVNLKVFLGALRRWPVSAIKVAIPFVALVSLSAFDVMALKDLKLAEANEPTPQELRTANNRRSHLKSIIKTK</sequence>
<dbReference type="PANTHER" id="PTHR22916">
    <property type="entry name" value="GLYCOSYLTRANSFERASE"/>
    <property type="match status" value="1"/>
</dbReference>
<dbReference type="Pfam" id="PF00535">
    <property type="entry name" value="Glycos_transf_2"/>
    <property type="match status" value="1"/>
</dbReference>
<dbReference type="AlphaFoldDB" id="A0A1Z4GKF0"/>
<gene>
    <name evidence="2" type="ORF">NIES21_38240</name>
</gene>
<name>A0A1Z4GKF0_9CYAN</name>
<dbReference type="Gene3D" id="3.90.550.10">
    <property type="entry name" value="Spore Coat Polysaccharide Biosynthesis Protein SpsA, Chain A"/>
    <property type="match status" value="1"/>
</dbReference>
<dbReference type="CDD" id="cd00761">
    <property type="entry name" value="Glyco_tranf_GTA_type"/>
    <property type="match status" value="1"/>
</dbReference>
<evidence type="ECO:0000313" key="2">
    <source>
        <dbReference type="EMBL" id="BAY17981.1"/>
    </source>
</evidence>
<keyword evidence="3" id="KW-1185">Reference proteome</keyword>
<dbReference type="PANTHER" id="PTHR22916:SF3">
    <property type="entry name" value="UDP-GLCNAC:BETAGAL BETA-1,3-N-ACETYLGLUCOSAMINYLTRANSFERASE-LIKE PROTEIN 1"/>
    <property type="match status" value="1"/>
</dbReference>
<dbReference type="Proteomes" id="UP000218287">
    <property type="component" value="Chromosome"/>
</dbReference>
<dbReference type="InterPro" id="IPR001173">
    <property type="entry name" value="Glyco_trans_2-like"/>
</dbReference>
<accession>A0A1Z4GKF0</accession>
<dbReference type="InterPro" id="IPR029044">
    <property type="entry name" value="Nucleotide-diphossugar_trans"/>
</dbReference>
<dbReference type="SUPFAM" id="SSF53448">
    <property type="entry name" value="Nucleotide-diphospho-sugar transferases"/>
    <property type="match status" value="1"/>
</dbReference>
<reference evidence="2 3" key="1">
    <citation type="submission" date="2017-06" db="EMBL/GenBank/DDBJ databases">
        <title>Genome sequencing of cyanobaciteial culture collection at National Institute for Environmental Studies (NIES).</title>
        <authorList>
            <person name="Hirose Y."/>
            <person name="Shimura Y."/>
            <person name="Fujisawa T."/>
            <person name="Nakamura Y."/>
            <person name="Kawachi M."/>
        </authorList>
    </citation>
    <scope>NUCLEOTIDE SEQUENCE [LARGE SCALE GENOMIC DNA]</scope>
    <source>
        <strain evidence="2 3">NIES-21</strain>
    </source>
</reference>
<dbReference type="EMBL" id="AP018174">
    <property type="protein sequence ID" value="BAY17981.1"/>
    <property type="molecule type" value="Genomic_DNA"/>
</dbReference>
<organism evidence="2 3">
    <name type="scientific">Anabaenopsis circularis NIES-21</name>
    <dbReference type="NCBI Taxonomy" id="1085406"/>
    <lineage>
        <taxon>Bacteria</taxon>
        <taxon>Bacillati</taxon>
        <taxon>Cyanobacteriota</taxon>
        <taxon>Cyanophyceae</taxon>
        <taxon>Nostocales</taxon>
        <taxon>Nodulariaceae</taxon>
        <taxon>Anabaenopsis</taxon>
    </lineage>
</organism>
<evidence type="ECO:0000313" key="3">
    <source>
        <dbReference type="Proteomes" id="UP000218287"/>
    </source>
</evidence>
<dbReference type="OrthoDB" id="508564at2"/>
<protein>
    <submittedName>
        <fullName evidence="2">Glycosyl transferase family protein</fullName>
    </submittedName>
</protein>